<feature type="transmembrane region" description="Helical" evidence="5">
    <location>
        <begin position="5"/>
        <end position="24"/>
    </location>
</feature>
<organism evidence="6 7">
    <name type="scientific">Debaryomyces fabryi</name>
    <dbReference type="NCBI Taxonomy" id="58627"/>
    <lineage>
        <taxon>Eukaryota</taxon>
        <taxon>Fungi</taxon>
        <taxon>Dikarya</taxon>
        <taxon>Ascomycota</taxon>
        <taxon>Saccharomycotina</taxon>
        <taxon>Pichiomycetes</taxon>
        <taxon>Debaryomycetaceae</taxon>
        <taxon>Debaryomyces</taxon>
    </lineage>
</organism>
<dbReference type="InterPro" id="IPR007271">
    <property type="entry name" value="Nuc_sug_transpt"/>
</dbReference>
<dbReference type="OrthoDB" id="408493at2759"/>
<dbReference type="Gene3D" id="1.10.3730.20">
    <property type="match status" value="1"/>
</dbReference>
<protein>
    <recommendedName>
        <fullName evidence="8">Sugar phosphate transporter domain-containing protein</fullName>
    </recommendedName>
</protein>
<dbReference type="EMBL" id="LMYN01000137">
    <property type="protein sequence ID" value="KRZ99528.1"/>
    <property type="molecule type" value="Genomic_DNA"/>
</dbReference>
<dbReference type="InterPro" id="IPR012404">
    <property type="entry name" value="UCP036436"/>
</dbReference>
<feature type="transmembrane region" description="Helical" evidence="5">
    <location>
        <begin position="51"/>
        <end position="71"/>
    </location>
</feature>
<proteinExistence type="predicted"/>
<comment type="subcellular location">
    <subcellularLocation>
        <location evidence="1">Membrane</location>
        <topology evidence="1">Multi-pass membrane protein</topology>
    </subcellularLocation>
</comment>
<comment type="caution">
    <text evidence="6">The sequence shown here is derived from an EMBL/GenBank/DDBJ whole genome shotgun (WGS) entry which is preliminary data.</text>
</comment>
<feature type="transmembrane region" description="Helical" evidence="5">
    <location>
        <begin position="192"/>
        <end position="213"/>
    </location>
</feature>
<dbReference type="PIRSF" id="PIRSF036436">
    <property type="entry name" value="UCP036436"/>
    <property type="match status" value="1"/>
</dbReference>
<dbReference type="AlphaFoldDB" id="A0A0V1PTH0"/>
<dbReference type="PROSITE" id="PS51257">
    <property type="entry name" value="PROKAR_LIPOPROTEIN"/>
    <property type="match status" value="1"/>
</dbReference>
<feature type="transmembrane region" description="Helical" evidence="5">
    <location>
        <begin position="234"/>
        <end position="255"/>
    </location>
</feature>
<dbReference type="SUPFAM" id="SSF103481">
    <property type="entry name" value="Multidrug resistance efflux transporter EmrE"/>
    <property type="match status" value="1"/>
</dbReference>
<dbReference type="PANTHER" id="PTHR13146">
    <property type="match status" value="1"/>
</dbReference>
<evidence type="ECO:0000256" key="1">
    <source>
        <dbReference type="ARBA" id="ARBA00004141"/>
    </source>
</evidence>
<gene>
    <name evidence="6" type="ORF">AC631_04718</name>
</gene>
<evidence type="ECO:0000256" key="2">
    <source>
        <dbReference type="ARBA" id="ARBA00022692"/>
    </source>
</evidence>
<accession>A0A0V1PTH0</accession>
<name>A0A0V1PTH0_9ASCO</name>
<evidence type="ECO:0000256" key="5">
    <source>
        <dbReference type="SAM" id="Phobius"/>
    </source>
</evidence>
<evidence type="ECO:0000313" key="7">
    <source>
        <dbReference type="Proteomes" id="UP000054251"/>
    </source>
</evidence>
<dbReference type="Pfam" id="PF04142">
    <property type="entry name" value="Nuc_sug_transp"/>
    <property type="match status" value="1"/>
</dbReference>
<feature type="transmembrane region" description="Helical" evidence="5">
    <location>
        <begin position="126"/>
        <end position="146"/>
    </location>
</feature>
<dbReference type="GO" id="GO:0015165">
    <property type="term" value="F:pyrimidine nucleotide-sugar transmembrane transporter activity"/>
    <property type="evidence" value="ECO:0007669"/>
    <property type="project" value="InterPro"/>
</dbReference>
<dbReference type="PANTHER" id="PTHR13146:SF0">
    <property type="entry name" value="SOLUTE CARRIER FAMILY 35 MEMBER F6"/>
    <property type="match status" value="1"/>
</dbReference>
<evidence type="ECO:0008006" key="8">
    <source>
        <dbReference type="Google" id="ProtNLM"/>
    </source>
</evidence>
<evidence type="ECO:0000256" key="4">
    <source>
        <dbReference type="ARBA" id="ARBA00023136"/>
    </source>
</evidence>
<dbReference type="InterPro" id="IPR037185">
    <property type="entry name" value="EmrE-like"/>
</dbReference>
<evidence type="ECO:0000313" key="6">
    <source>
        <dbReference type="EMBL" id="KRZ99528.1"/>
    </source>
</evidence>
<dbReference type="Proteomes" id="UP000054251">
    <property type="component" value="Unassembled WGS sequence"/>
</dbReference>
<sequence>MASKIYLVILVVGCITTGCMNSLFTKYQDNQCVHHCSNPNENKHENFNQPALQTLQMFIGELSCFFVYYMVYKSRFSKGNGYNPLNEPADEGLSIFDSFKLALPSICDLTATTLLNVGLIYTPVSIYQMTRGSIVLFVAILSVLFLNRKITKLEWISLIIVTLGVVIVGLSGSKASESDSAQAMTNKEASALVVFGMMLIVLAALFQAIQFVVEEHILSKKSIVPLKLVYFEGFYGATILLTIMIILNFIIGAILPPKKFAGSPFNLVESFSQLFGSREILITSVFIMVSIASFNFFGISLTHELSATARSTIDTCRTLSVWLLAIFMGWESFHFLQFVGFVVLVFGTLCFNGVLNPEEWSFVPHSLKSNGTYERLIDVVDEPIERL</sequence>
<keyword evidence="7" id="KW-1185">Reference proteome</keyword>
<dbReference type="GeneID" id="26841727"/>
<dbReference type="GO" id="GO:0000139">
    <property type="term" value="C:Golgi membrane"/>
    <property type="evidence" value="ECO:0007669"/>
    <property type="project" value="InterPro"/>
</dbReference>
<keyword evidence="4 5" id="KW-0472">Membrane</keyword>
<keyword evidence="2 5" id="KW-0812">Transmembrane</keyword>
<keyword evidence="3 5" id="KW-1133">Transmembrane helix</keyword>
<feature type="transmembrane region" description="Helical" evidence="5">
    <location>
        <begin position="153"/>
        <end position="172"/>
    </location>
</feature>
<reference evidence="6 7" key="1">
    <citation type="submission" date="2015-11" db="EMBL/GenBank/DDBJ databases">
        <title>The genome of Debaryomyces fabryi.</title>
        <authorList>
            <person name="Tafer H."/>
            <person name="Lopandic K."/>
        </authorList>
    </citation>
    <scope>NUCLEOTIDE SEQUENCE [LARGE SCALE GENOMIC DNA]</scope>
    <source>
        <strain evidence="6 7">CBS 789</strain>
    </source>
</reference>
<feature type="transmembrane region" description="Helical" evidence="5">
    <location>
        <begin position="280"/>
        <end position="299"/>
    </location>
</feature>
<dbReference type="RefSeq" id="XP_015465631.1">
    <property type="nucleotide sequence ID" value="XM_015613547.1"/>
</dbReference>
<evidence type="ECO:0000256" key="3">
    <source>
        <dbReference type="ARBA" id="ARBA00022989"/>
    </source>
</evidence>